<gene>
    <name evidence="2" type="ORF">HHT355_0533</name>
</gene>
<feature type="transmembrane region" description="Helical" evidence="1">
    <location>
        <begin position="18"/>
        <end position="38"/>
    </location>
</feature>
<proteinExistence type="predicted"/>
<keyword evidence="3" id="KW-1185">Reference proteome</keyword>
<keyword evidence="1" id="KW-0812">Transmembrane</keyword>
<reference evidence="2 3" key="1">
    <citation type="submission" date="2015-06" db="EMBL/GenBank/DDBJ databases">
        <authorList>
            <person name="Wibberg Daniel"/>
        </authorList>
    </citation>
    <scope>NUCLEOTIDE SEQUENCE [LARGE SCALE GENOMIC DNA]</scope>
    <source>
        <strain evidence="2 3">T3/55T</strain>
    </source>
</reference>
<keyword evidence="1" id="KW-1133">Transmembrane helix</keyword>
<dbReference type="EMBL" id="CVTD020000008">
    <property type="protein sequence ID" value="CRZ33738.1"/>
    <property type="molecule type" value="Genomic_DNA"/>
</dbReference>
<sequence>MAEFLINKWKNIEQIVNIYYYKISFILVVSKINFVFIYI</sequence>
<evidence type="ECO:0000313" key="3">
    <source>
        <dbReference type="Proteomes" id="UP000236497"/>
    </source>
</evidence>
<evidence type="ECO:0000256" key="1">
    <source>
        <dbReference type="SAM" id="Phobius"/>
    </source>
</evidence>
<evidence type="ECO:0000313" key="2">
    <source>
        <dbReference type="EMBL" id="CRZ33738.1"/>
    </source>
</evidence>
<dbReference type="Proteomes" id="UP000236497">
    <property type="component" value="Unassembled WGS sequence"/>
</dbReference>
<name>A0A0H5STV0_HERHM</name>
<accession>A0A0H5STV0</accession>
<organism evidence="2 3">
    <name type="scientific">Herbinix hemicellulosilytica</name>
    <dbReference type="NCBI Taxonomy" id="1564487"/>
    <lineage>
        <taxon>Bacteria</taxon>
        <taxon>Bacillati</taxon>
        <taxon>Bacillota</taxon>
        <taxon>Clostridia</taxon>
        <taxon>Lachnospirales</taxon>
        <taxon>Lachnospiraceae</taxon>
        <taxon>Herbinix</taxon>
    </lineage>
</organism>
<keyword evidence="1" id="KW-0472">Membrane</keyword>
<dbReference type="AlphaFoldDB" id="A0A0H5STV0"/>
<protein>
    <submittedName>
        <fullName evidence="2">Putative membrane protein</fullName>
    </submittedName>
</protein>